<evidence type="ECO:0000259" key="2">
    <source>
        <dbReference type="Pfam" id="PF14347"/>
    </source>
</evidence>
<feature type="domain" description="DUF4399" evidence="2">
    <location>
        <begin position="50"/>
        <end position="142"/>
    </location>
</feature>
<comment type="caution">
    <text evidence="3">The sequence shown here is derived from an EMBL/GenBank/DDBJ whole genome shotgun (WGS) entry which is preliminary data.</text>
</comment>
<keyword evidence="4" id="KW-1185">Reference proteome</keyword>
<feature type="chain" id="PRO_5026905946" evidence="1">
    <location>
        <begin position="21"/>
        <end position="142"/>
    </location>
</feature>
<protein>
    <submittedName>
        <fullName evidence="3">DUF4399 domain-containing protein</fullName>
    </submittedName>
</protein>
<evidence type="ECO:0000256" key="1">
    <source>
        <dbReference type="SAM" id="SignalP"/>
    </source>
</evidence>
<organism evidence="3 4">
    <name type="scientific">Sulfitobacter sediminilitoris</name>
    <dbReference type="NCBI Taxonomy" id="2698830"/>
    <lineage>
        <taxon>Bacteria</taxon>
        <taxon>Pseudomonadati</taxon>
        <taxon>Pseudomonadota</taxon>
        <taxon>Alphaproteobacteria</taxon>
        <taxon>Rhodobacterales</taxon>
        <taxon>Roseobacteraceae</taxon>
        <taxon>Sulfitobacter</taxon>
    </lineage>
</organism>
<evidence type="ECO:0000313" key="4">
    <source>
        <dbReference type="Proteomes" id="UP000468591"/>
    </source>
</evidence>
<dbReference type="RefSeq" id="WP_164355233.1">
    <property type="nucleotide sequence ID" value="NZ_JAABNT010000014.1"/>
</dbReference>
<keyword evidence="1" id="KW-0732">Signal</keyword>
<accession>A0A6P0CEH3</accession>
<gene>
    <name evidence="3" type="ORF">GV827_18135</name>
</gene>
<proteinExistence type="predicted"/>
<dbReference type="Proteomes" id="UP000468591">
    <property type="component" value="Unassembled WGS sequence"/>
</dbReference>
<dbReference type="InterPro" id="IPR025512">
    <property type="entry name" value="DUF4399"/>
</dbReference>
<sequence length="142" mass="14647">MKHFFTTLTAGILLASTAIADGHRNAAPEGAQAYIISPSDGATVSNPVTVVFGLTGMGVAPAGTEADNTGHHHLLINTDPGTLDLDTSLPATDQVVHFGGGQTQVIKDLPSGTHTLQLLLGDLNHVPHDPPVMSDVITITVE</sequence>
<feature type="signal peptide" evidence="1">
    <location>
        <begin position="1"/>
        <end position="20"/>
    </location>
</feature>
<dbReference type="Pfam" id="PF14347">
    <property type="entry name" value="DUF4399"/>
    <property type="match status" value="1"/>
</dbReference>
<dbReference type="AlphaFoldDB" id="A0A6P0CEH3"/>
<evidence type="ECO:0000313" key="3">
    <source>
        <dbReference type="EMBL" id="NEK24307.1"/>
    </source>
</evidence>
<dbReference type="EMBL" id="JAABNT010000014">
    <property type="protein sequence ID" value="NEK24307.1"/>
    <property type="molecule type" value="Genomic_DNA"/>
</dbReference>
<name>A0A6P0CEH3_9RHOB</name>
<reference evidence="3 4" key="1">
    <citation type="submission" date="2020-01" db="EMBL/GenBank/DDBJ databases">
        <title>Sulfitobacter sediminilitoris sp. nov., isolated from a tidal flat.</title>
        <authorList>
            <person name="Park S."/>
            <person name="Yoon J.-H."/>
        </authorList>
    </citation>
    <scope>NUCLEOTIDE SEQUENCE [LARGE SCALE GENOMIC DNA]</scope>
    <source>
        <strain evidence="3 4">JBTF-M27</strain>
    </source>
</reference>